<protein>
    <submittedName>
        <fullName evidence="3">Trans-sialidase</fullName>
    </submittedName>
</protein>
<dbReference type="GeneID" id="40323318"/>
<feature type="compositionally biased region" description="Acidic residues" evidence="1">
    <location>
        <begin position="337"/>
        <end position="346"/>
    </location>
</feature>
<dbReference type="SUPFAM" id="SSF49899">
    <property type="entry name" value="Concanavalin A-like lectins/glucanases"/>
    <property type="match status" value="1"/>
</dbReference>
<comment type="caution">
    <text evidence="3">The sequence shown here is derived from an EMBL/GenBank/DDBJ whole genome shotgun (WGS) entry which is preliminary data.</text>
</comment>
<dbReference type="EMBL" id="MKKU01001246">
    <property type="protein sequence ID" value="RNE96562.1"/>
    <property type="molecule type" value="Genomic_DNA"/>
</dbReference>
<organism evidence="3 4">
    <name type="scientific">Trypanosoma conorhini</name>
    <dbReference type="NCBI Taxonomy" id="83891"/>
    <lineage>
        <taxon>Eukaryota</taxon>
        <taxon>Discoba</taxon>
        <taxon>Euglenozoa</taxon>
        <taxon>Kinetoplastea</taxon>
        <taxon>Metakinetoplastina</taxon>
        <taxon>Trypanosomatida</taxon>
        <taxon>Trypanosomatidae</taxon>
        <taxon>Trypanosoma</taxon>
    </lineage>
</organism>
<accession>A0A3R7KL15</accession>
<feature type="compositionally biased region" description="Polar residues" evidence="1">
    <location>
        <begin position="505"/>
        <end position="516"/>
    </location>
</feature>
<dbReference type="Proteomes" id="UP000284403">
    <property type="component" value="Unassembled WGS sequence"/>
</dbReference>
<feature type="compositionally biased region" description="Polar residues" evidence="1">
    <location>
        <begin position="327"/>
        <end position="336"/>
    </location>
</feature>
<proteinExistence type="predicted"/>
<evidence type="ECO:0000313" key="3">
    <source>
        <dbReference type="EMBL" id="RNE96562.1"/>
    </source>
</evidence>
<dbReference type="RefSeq" id="XP_029223372.1">
    <property type="nucleotide sequence ID" value="XM_029376517.1"/>
</dbReference>
<feature type="region of interest" description="Disordered" evidence="1">
    <location>
        <begin position="25"/>
        <end position="45"/>
    </location>
</feature>
<dbReference type="Pfam" id="PF22925">
    <property type="entry name" value="TS_C"/>
    <property type="match status" value="1"/>
</dbReference>
<feature type="compositionally biased region" description="Low complexity" evidence="1">
    <location>
        <begin position="481"/>
        <end position="492"/>
    </location>
</feature>
<feature type="non-terminal residue" evidence="3">
    <location>
        <position position="1"/>
    </location>
</feature>
<feature type="domain" description="Trans-sialidase C-terminal" evidence="2">
    <location>
        <begin position="31"/>
        <end position="244"/>
    </location>
</feature>
<dbReference type="AlphaFoldDB" id="A0A3R7KL15"/>
<dbReference type="InterPro" id="IPR013320">
    <property type="entry name" value="ConA-like_dom_sf"/>
</dbReference>
<evidence type="ECO:0000256" key="1">
    <source>
        <dbReference type="SAM" id="MobiDB-lite"/>
    </source>
</evidence>
<dbReference type="Gene3D" id="2.60.120.200">
    <property type="match status" value="1"/>
</dbReference>
<gene>
    <name evidence="3" type="ORF">Tco025E_09707</name>
</gene>
<evidence type="ECO:0000313" key="4">
    <source>
        <dbReference type="Proteomes" id="UP000284403"/>
    </source>
</evidence>
<evidence type="ECO:0000259" key="2">
    <source>
        <dbReference type="Pfam" id="PF22925"/>
    </source>
</evidence>
<name>A0A3R7KL15_9TRYP</name>
<feature type="region of interest" description="Disordered" evidence="1">
    <location>
        <begin position="261"/>
        <end position="519"/>
    </location>
</feature>
<reference evidence="3 4" key="1">
    <citation type="journal article" date="2018" name="BMC Genomics">
        <title>Genomic comparison of Trypanosoma conorhini and Trypanosoma rangeli to Trypanosoma cruzi strains of high and low virulence.</title>
        <authorList>
            <person name="Bradwell K.R."/>
            <person name="Koparde V.N."/>
            <person name="Matveyev A.V."/>
            <person name="Serrano M.G."/>
            <person name="Alves J.M."/>
            <person name="Parikh H."/>
            <person name="Huang B."/>
            <person name="Lee V."/>
            <person name="Espinosa-Alvarez O."/>
            <person name="Ortiz P.A."/>
            <person name="Costa-Martins A.G."/>
            <person name="Teixeira M.M."/>
            <person name="Buck G.A."/>
        </authorList>
    </citation>
    <scope>NUCLEOTIDE SEQUENCE [LARGE SCALE GENOMIC DNA]</scope>
    <source>
        <strain evidence="3 4">025E</strain>
    </source>
</reference>
<keyword evidence="4" id="KW-1185">Reference proteome</keyword>
<dbReference type="InterPro" id="IPR055239">
    <property type="entry name" value="TS_C"/>
</dbReference>
<sequence length="551" mass="56749">EAADKRVAESYGCKEGTCRAAVEDGVDDDAPATGPVGFLSKQSGDGKQWEDAYGCVDAAVHGTVETTANGLKFGGSDSWAEWPVGAQGQNQRYHFANTAFTLVAKVTIHAVPGEGGSPAPLLGAKLDGGGDTVLLGLSCTKDKKWEVTFNNKRLELSEEDAEWEEEKTYRVALGMDDGEELVVYVGGSRVYDSEDDEEENSVSAQLQELLESRSISHFYFGGGAAGGVEVTVADVLLYSRMLSEAELAALTTNPAAAAAAVREENVELPSPGAAPPSSDVKVAPATPAGDTHLSPSEEQHQQEEGEDEEEVATQLTQEAGREAGEVSTPSSITPNSDAEEAEEAEDEKEKKEVEEEVTEGNGGALAPPPLTAPDAARTHRTDAAEQAVAAETSEQQRGPAPPADAAATADPVGDASVQSGPIDDSQAQQTVPSHAPESVGGVPSASAAPTGETPNAAVKENGADPQTAADADGGHEAPSNAATAPTAQAPGQPGTPPTRDAAPHLSNSSTTFNNATGPYPMNTESDGAVRGCVSWLLLLALLGLWGTKALC</sequence>
<feature type="compositionally biased region" description="Low complexity" evidence="1">
    <location>
        <begin position="403"/>
        <end position="415"/>
    </location>
</feature>